<comment type="caution">
    <text evidence="1">The sequence shown here is derived from an EMBL/GenBank/DDBJ whole genome shotgun (WGS) entry which is preliminary data.</text>
</comment>
<dbReference type="AlphaFoldDB" id="A0A8T0PM20"/>
<dbReference type="Proteomes" id="UP000823388">
    <property type="component" value="Chromosome 8K"/>
</dbReference>
<reference evidence="1" key="1">
    <citation type="submission" date="2020-05" db="EMBL/GenBank/DDBJ databases">
        <title>WGS assembly of Panicum virgatum.</title>
        <authorList>
            <person name="Lovell J.T."/>
            <person name="Jenkins J."/>
            <person name="Shu S."/>
            <person name="Juenger T.E."/>
            <person name="Schmutz J."/>
        </authorList>
    </citation>
    <scope>NUCLEOTIDE SEQUENCE</scope>
    <source>
        <strain evidence="1">AP13</strain>
    </source>
</reference>
<gene>
    <name evidence="1" type="ORF">PVAP13_8KG050051</name>
</gene>
<accession>A0A8T0PM20</accession>
<protein>
    <submittedName>
        <fullName evidence="1">Uncharacterized protein</fullName>
    </submittedName>
</protein>
<keyword evidence="2" id="KW-1185">Reference proteome</keyword>
<proteinExistence type="predicted"/>
<evidence type="ECO:0000313" key="1">
    <source>
        <dbReference type="EMBL" id="KAG2560106.1"/>
    </source>
</evidence>
<name>A0A8T0PM20_PANVG</name>
<evidence type="ECO:0000313" key="2">
    <source>
        <dbReference type="Proteomes" id="UP000823388"/>
    </source>
</evidence>
<sequence>MAMFLGYCHNLLLDTSDVLSPSAKRSRPLILCPRICRVRPCCNGSPWIMSPLD</sequence>
<dbReference type="EMBL" id="CM029051">
    <property type="protein sequence ID" value="KAG2560106.1"/>
    <property type="molecule type" value="Genomic_DNA"/>
</dbReference>
<organism evidence="1 2">
    <name type="scientific">Panicum virgatum</name>
    <name type="common">Blackwell switchgrass</name>
    <dbReference type="NCBI Taxonomy" id="38727"/>
    <lineage>
        <taxon>Eukaryota</taxon>
        <taxon>Viridiplantae</taxon>
        <taxon>Streptophyta</taxon>
        <taxon>Embryophyta</taxon>
        <taxon>Tracheophyta</taxon>
        <taxon>Spermatophyta</taxon>
        <taxon>Magnoliopsida</taxon>
        <taxon>Liliopsida</taxon>
        <taxon>Poales</taxon>
        <taxon>Poaceae</taxon>
        <taxon>PACMAD clade</taxon>
        <taxon>Panicoideae</taxon>
        <taxon>Panicodae</taxon>
        <taxon>Paniceae</taxon>
        <taxon>Panicinae</taxon>
        <taxon>Panicum</taxon>
        <taxon>Panicum sect. Hiantes</taxon>
    </lineage>
</organism>